<accession>A0A318LJN9</accession>
<feature type="compositionally biased region" description="Gly residues" evidence="1">
    <location>
        <begin position="646"/>
        <end position="676"/>
    </location>
</feature>
<feature type="compositionally biased region" description="Basic and acidic residues" evidence="1">
    <location>
        <begin position="967"/>
        <end position="976"/>
    </location>
</feature>
<gene>
    <name evidence="2" type="ORF">BA062_22190</name>
</gene>
<dbReference type="OrthoDB" id="5524878at2"/>
<feature type="compositionally biased region" description="Basic and acidic residues" evidence="1">
    <location>
        <begin position="770"/>
        <end position="799"/>
    </location>
</feature>
<feature type="compositionally biased region" description="Basic and acidic residues" evidence="1">
    <location>
        <begin position="1203"/>
        <end position="1216"/>
    </location>
</feature>
<feature type="compositionally biased region" description="Low complexity" evidence="1">
    <location>
        <begin position="690"/>
        <end position="702"/>
    </location>
</feature>
<evidence type="ECO:0000256" key="1">
    <source>
        <dbReference type="SAM" id="MobiDB-lite"/>
    </source>
</evidence>
<feature type="compositionally biased region" description="Basic and acidic residues" evidence="1">
    <location>
        <begin position="1275"/>
        <end position="1284"/>
    </location>
</feature>
<feature type="compositionally biased region" description="Pro residues" evidence="1">
    <location>
        <begin position="703"/>
        <end position="717"/>
    </location>
</feature>
<feature type="region of interest" description="Disordered" evidence="1">
    <location>
        <begin position="279"/>
        <end position="832"/>
    </location>
</feature>
<feature type="compositionally biased region" description="Gly residues" evidence="1">
    <location>
        <begin position="295"/>
        <end position="324"/>
    </location>
</feature>
<organism evidence="2 3">
    <name type="scientific">Prauserella flavalba</name>
    <dbReference type="NCBI Taxonomy" id="1477506"/>
    <lineage>
        <taxon>Bacteria</taxon>
        <taxon>Bacillati</taxon>
        <taxon>Actinomycetota</taxon>
        <taxon>Actinomycetes</taxon>
        <taxon>Pseudonocardiales</taxon>
        <taxon>Pseudonocardiaceae</taxon>
        <taxon>Prauserella</taxon>
    </lineage>
</organism>
<feature type="compositionally biased region" description="Low complexity" evidence="1">
    <location>
        <begin position="518"/>
        <end position="535"/>
    </location>
</feature>
<evidence type="ECO:0000313" key="3">
    <source>
        <dbReference type="Proteomes" id="UP000247892"/>
    </source>
</evidence>
<protein>
    <recommendedName>
        <fullName evidence="4">DNA/RNA non-specific endonuclease</fullName>
    </recommendedName>
</protein>
<feature type="compositionally biased region" description="Basic and acidic residues" evidence="1">
    <location>
        <begin position="807"/>
        <end position="832"/>
    </location>
</feature>
<keyword evidence="3" id="KW-1185">Reference proteome</keyword>
<feature type="compositionally biased region" description="Low complexity" evidence="1">
    <location>
        <begin position="448"/>
        <end position="490"/>
    </location>
</feature>
<feature type="compositionally biased region" description="Low complexity" evidence="1">
    <location>
        <begin position="566"/>
        <end position="610"/>
    </location>
</feature>
<dbReference type="EMBL" id="MASU01000009">
    <property type="protein sequence ID" value="PXY28579.1"/>
    <property type="molecule type" value="Genomic_DNA"/>
</dbReference>
<feature type="compositionally biased region" description="Low complexity" evidence="1">
    <location>
        <begin position="747"/>
        <end position="758"/>
    </location>
</feature>
<feature type="compositionally biased region" description="Gly residues" evidence="1">
    <location>
        <begin position="1242"/>
        <end position="1251"/>
    </location>
</feature>
<evidence type="ECO:0008006" key="4">
    <source>
        <dbReference type="Google" id="ProtNLM"/>
    </source>
</evidence>
<feature type="region of interest" description="Disordered" evidence="1">
    <location>
        <begin position="1170"/>
        <end position="1290"/>
    </location>
</feature>
<proteinExistence type="predicted"/>
<comment type="caution">
    <text evidence="2">The sequence shown here is derived from an EMBL/GenBank/DDBJ whole genome shotgun (WGS) entry which is preliminary data.</text>
</comment>
<reference evidence="2 3" key="1">
    <citation type="submission" date="2016-07" db="EMBL/GenBank/DDBJ databases">
        <title>Draft genome sequence of Prauserella sp. YIM 121212, isolated from alkaline soil.</title>
        <authorList>
            <person name="Ruckert C."/>
            <person name="Albersmeier A."/>
            <person name="Jiang C.-L."/>
            <person name="Jiang Y."/>
            <person name="Kalinowski J."/>
            <person name="Schneider O."/>
            <person name="Winkler A."/>
            <person name="Zotchev S.B."/>
        </authorList>
    </citation>
    <scope>NUCLEOTIDE SEQUENCE [LARGE SCALE GENOMIC DNA]</scope>
    <source>
        <strain evidence="2 3">YIM 121212</strain>
    </source>
</reference>
<feature type="region of interest" description="Disordered" evidence="1">
    <location>
        <begin position="895"/>
        <end position="1063"/>
    </location>
</feature>
<dbReference type="RefSeq" id="WP_110339868.1">
    <property type="nucleotide sequence ID" value="NZ_MASU01000009.1"/>
</dbReference>
<feature type="compositionally biased region" description="Pro residues" evidence="1">
    <location>
        <begin position="1018"/>
        <end position="1028"/>
    </location>
</feature>
<feature type="compositionally biased region" description="Basic and acidic residues" evidence="1">
    <location>
        <begin position="983"/>
        <end position="1013"/>
    </location>
</feature>
<feature type="compositionally biased region" description="Low complexity" evidence="1">
    <location>
        <begin position="396"/>
        <end position="441"/>
    </location>
</feature>
<evidence type="ECO:0000313" key="2">
    <source>
        <dbReference type="EMBL" id="PXY28579.1"/>
    </source>
</evidence>
<feature type="compositionally biased region" description="Low complexity" evidence="1">
    <location>
        <begin position="635"/>
        <end position="645"/>
    </location>
</feature>
<name>A0A318LJN9_9PSEU</name>
<feature type="region of interest" description="Disordered" evidence="1">
    <location>
        <begin position="1"/>
        <end position="24"/>
    </location>
</feature>
<sequence length="1371" mass="141062">MPEGNSLVADAPQDGDGPGPLTSGNGDYGYAGGIGIAESAIDTFNGIKDGNWVEGGLGVLGLAAEGAAAAIDPFGWLMSSVASFLMEHIQPLKDMLDSVCGDPPVIQSYSETWSNVATHLDETKVSFANAVANGTTGWTGAAADSYRESCKEQEETIAGAASVAGSISTVVMIFGEVVSFVRETVRDLIADLVGKLISWVLETVFSLGFGTPVVVAQAVTAISKWGTKIAELLKKLLETIRKVSPLLGKLGDILAKILKVSGKIAGKVTGLDVISTKNITPGGFLQRGGPDVDTPGGGGSSGGGSGSDGGDSGNTSDGSGGDPGDSGSSSDGDSSSSDGSSPDGDGSDPATATDAPPASTRNGSGGDSSSTGNGTNGTGDSGSPDTGDSPSGGGDSPSSSRNPATTNTPSSNYQSTTNSPSSTSNSPSNGNPGGADSPSSGYQSPANSPSSTMDSPSSSGNPDPANSPSSTTDSPSSSGNPSTTNSPTSNGGPGTDAPSPGSPGRADAPTSSGGGGDSPSTTTNTPPAGSGSLHPAHPDGGGAPPSSPSPSHSSPSPAPHGGGDSPSGSPSSPGTHTGGPAPHSGSGGPSPSTHHDSGTSTSASAQPSSTMPRTPDAGPSAVPSQRGPDGGGSSPSGQQGTPMAGGPAGGPGAPGGGSPSAGSQGGRPGASGGWTGTPGSPGAPTPRTPDAPAARPNTAAPNTPAPNTPSPNTPPQAAPRGFGPGPNSPAPSHHGATPPGHQPPHGGPSHPDGQPGQHTPDGNGNHSQNGHHDPGDPGTPPHHDPEKLGPDEVNQRHAESTPAGTSFHRDDPEMGDLPHRVQPDPDGRYTADVHVTPDGHARIGNQLYTPEEFADILRRNGDYDGRPIRLIGCDAGSNDFAQRLSRELDTEVLAPNKPAWTDSDGRVFSSDYEVGPDGQVRPRIPPNGEWSVHSPDGSTSRGSDDAFTPDTADADKDDIDVDSAQSRGKDYSRLDEEWGDYQVHSEDPDFYRPGHAEHAPIVDYDRPGRHDPDAGPDSDPPNPYNDPPRSPHKTIETEMPEKNSFPPKNEVIAPDDPYRIPPALRDQQGLLDENGKLPKNTAIPVEYKGANGEVAARTTFYTDANGDIKWVELTPGRQYDSDADWKDIKKLPKDDQEAIKAGTNPDFNHMLPECKYEVDNWRDPEKKFYFETNDRAQTEGMSGQPVYGPSNDNYRDPAAQSRAGDEGRDAYKKEGVPDSQLTPDEREYRKVRWAGGHLAPTEGGGPGGYGNMHGQLAASNSGNARDGFDQLGRGESWRQQEEQIARYAQATGEDVEIERLEVETPRRAEDGLAEREVMRWRVKDIDPETGEPRVRVFERAFINTPEGLKDAKDVDWSKVKHYAPPKQRQQD</sequence>
<feature type="compositionally biased region" description="Low complexity" evidence="1">
    <location>
        <begin position="325"/>
        <end position="373"/>
    </location>
</feature>
<dbReference type="Proteomes" id="UP000247892">
    <property type="component" value="Unassembled WGS sequence"/>
</dbReference>